<name>A0ABW8NI60_9GAMM</name>
<sequence>MANTDFPTPDTSGSSDGFAALKQRHRHERDGYPEFLDLRVHRALSWLHRAEQCHDEDGAFIFLWISLNAAYANDAGEYRESEASTFRYFVTRIVALDHQRVIADLLWDTYSGPIRLLLSNEYVYQRYWDYHNQKPDIEEWQISFNRARDQSKSALANQKTADVLNIVMERLYTLRNQLVHGGATWNGKVNRSQVRDGRNILASLVPVIITIMMDNATAHWGEPFYPVRR</sequence>
<dbReference type="RefSeq" id="WP_416205856.1">
    <property type="nucleotide sequence ID" value="NZ_JBBKTX010000010.1"/>
</dbReference>
<organism evidence="1 2">
    <name type="scientific">Oceanobacter antarcticus</name>
    <dbReference type="NCBI Taxonomy" id="3133425"/>
    <lineage>
        <taxon>Bacteria</taxon>
        <taxon>Pseudomonadati</taxon>
        <taxon>Pseudomonadota</taxon>
        <taxon>Gammaproteobacteria</taxon>
        <taxon>Oceanospirillales</taxon>
        <taxon>Oceanospirillaceae</taxon>
        <taxon>Oceanobacter</taxon>
    </lineage>
</organism>
<comment type="caution">
    <text evidence="1">The sequence shown here is derived from an EMBL/GenBank/DDBJ whole genome shotgun (WGS) entry which is preliminary data.</text>
</comment>
<proteinExistence type="predicted"/>
<evidence type="ECO:0000313" key="2">
    <source>
        <dbReference type="Proteomes" id="UP001620597"/>
    </source>
</evidence>
<evidence type="ECO:0008006" key="3">
    <source>
        <dbReference type="Google" id="ProtNLM"/>
    </source>
</evidence>
<dbReference type="Proteomes" id="UP001620597">
    <property type="component" value="Unassembled WGS sequence"/>
</dbReference>
<keyword evidence="2" id="KW-1185">Reference proteome</keyword>
<accession>A0ABW8NI60</accession>
<gene>
    <name evidence="1" type="ORF">WG929_09565</name>
</gene>
<reference evidence="1 2" key="1">
    <citation type="submission" date="2024-03" db="EMBL/GenBank/DDBJ databases">
        <title>High-quality draft genome sequence of Oceanobacter sp. wDCs-4.</title>
        <authorList>
            <person name="Dong C."/>
        </authorList>
    </citation>
    <scope>NUCLEOTIDE SEQUENCE [LARGE SCALE GENOMIC DNA]</scope>
    <source>
        <strain evidence="2">wDCs-4</strain>
    </source>
</reference>
<evidence type="ECO:0000313" key="1">
    <source>
        <dbReference type="EMBL" id="MFK4752651.1"/>
    </source>
</evidence>
<dbReference type="EMBL" id="JBBKTX010000010">
    <property type="protein sequence ID" value="MFK4752651.1"/>
    <property type="molecule type" value="Genomic_DNA"/>
</dbReference>
<protein>
    <recommendedName>
        <fullName evidence="3">Apea-like HEPN domain-containing protein</fullName>
    </recommendedName>
</protein>